<name>A0A1I9G1N7_BRUMA</name>
<feature type="signal peptide" evidence="1">
    <location>
        <begin position="1"/>
        <end position="17"/>
    </location>
</feature>
<reference evidence="2" key="2">
    <citation type="submission" date="2012-12" db="EMBL/GenBank/DDBJ databases">
        <authorList>
            <consortium name="WormBase Consortium"/>
            <person name="Ghedin E."/>
            <person name="Paulini M."/>
        </authorList>
    </citation>
    <scope>NUCLEOTIDE SEQUENCE</scope>
    <source>
        <strain evidence="2">FR3</strain>
    </source>
</reference>
<reference evidence="2" key="1">
    <citation type="journal article" date="2007" name="Science">
        <title>Draft genome of the filarial nematode parasite Brugia malayi.</title>
        <authorList>
            <person name="Ghedin E."/>
            <person name="Wang S."/>
            <person name="Spiro D."/>
            <person name="Caler E."/>
            <person name="Zhao Q."/>
            <person name="Crabtree J."/>
            <person name="Allen J.E."/>
            <person name="Delcher A.L."/>
            <person name="Guiliano D.B."/>
            <person name="Miranda-Saavedra D."/>
            <person name="Angiuoli S.V."/>
            <person name="Creasy T."/>
            <person name="Amedeo P."/>
            <person name="Haas B."/>
            <person name="El-Sayed N.M."/>
            <person name="Wortman J.R."/>
            <person name="Feldblyum T."/>
            <person name="Tallon L."/>
            <person name="Schatz M."/>
            <person name="Shumway M."/>
            <person name="Koo H."/>
            <person name="Salzberg S.L."/>
            <person name="Schobel S."/>
            <person name="Pertea M."/>
            <person name="Pop M."/>
            <person name="White O."/>
            <person name="Barton G.J."/>
            <person name="Carlow C.K."/>
            <person name="Crawford M.J."/>
            <person name="Daub J."/>
            <person name="Dimmic M.W."/>
            <person name="Estes C.F."/>
            <person name="Foster J.M."/>
            <person name="Ganatra M."/>
            <person name="Gregory W.F."/>
            <person name="Johnson N.M."/>
            <person name="Jin J."/>
            <person name="Komuniecki R."/>
            <person name="Korf I."/>
            <person name="Kumar S."/>
            <person name="Laney S."/>
            <person name="Li B.W."/>
            <person name="Li W."/>
            <person name="Lindblom T.H."/>
            <person name="Lustigman S."/>
            <person name="Ma D."/>
            <person name="Maina C.V."/>
            <person name="Martin D.M."/>
            <person name="McCarter J.P."/>
            <person name="McReynolds L."/>
            <person name="Mitreva M."/>
            <person name="Nutman T.B."/>
            <person name="Parkinson J."/>
            <person name="Peregrin-Alvarez J.M."/>
            <person name="Poole C."/>
            <person name="Ren Q."/>
            <person name="Saunders L."/>
            <person name="Sluder A.E."/>
            <person name="Smith K."/>
            <person name="Stanke M."/>
            <person name="Unnasch T.R."/>
            <person name="Ware J."/>
            <person name="Wei A.D."/>
            <person name="Weil G."/>
            <person name="Williams D.J."/>
            <person name="Zhang Y."/>
            <person name="Williams S.A."/>
            <person name="Fraser-Liggett C."/>
            <person name="Slatko B."/>
            <person name="Blaxter M.L."/>
            <person name="Scott A.L."/>
        </authorList>
    </citation>
    <scope>NUCLEOTIDE SEQUENCE</scope>
    <source>
        <strain evidence="2">FR3</strain>
    </source>
</reference>
<feature type="chain" id="PRO_5009328270" evidence="1">
    <location>
        <begin position="18"/>
        <end position="43"/>
    </location>
</feature>
<evidence type="ECO:0000256" key="1">
    <source>
        <dbReference type="SAM" id="SignalP"/>
    </source>
</evidence>
<protein>
    <submittedName>
        <fullName evidence="2">Bm1271</fullName>
    </submittedName>
</protein>
<dbReference type="EMBL" id="LN856931">
    <property type="protein sequence ID" value="CDP94747.1"/>
    <property type="molecule type" value="Genomic_DNA"/>
</dbReference>
<dbReference type="AlphaFoldDB" id="A0A1I9G1N7"/>
<organism evidence="2">
    <name type="scientific">Brugia malayi</name>
    <name type="common">Filarial nematode worm</name>
    <dbReference type="NCBI Taxonomy" id="6279"/>
    <lineage>
        <taxon>Eukaryota</taxon>
        <taxon>Metazoa</taxon>
        <taxon>Ecdysozoa</taxon>
        <taxon>Nematoda</taxon>
        <taxon>Chromadorea</taxon>
        <taxon>Rhabditida</taxon>
        <taxon>Spirurina</taxon>
        <taxon>Spiruromorpha</taxon>
        <taxon>Filarioidea</taxon>
        <taxon>Onchocercidae</taxon>
        <taxon>Brugia</taxon>
    </lineage>
</organism>
<accession>A0A1I9G1N7</accession>
<gene>
    <name evidence="2" type="primary">Bm1271</name>
    <name evidence="2" type="ORF">BM_Bm1271</name>
</gene>
<sequence length="43" mass="4891">MCRHVVQWLAIITFTSKLFIPNTILTEINREMPGMPTPTTGCK</sequence>
<proteinExistence type="predicted"/>
<keyword evidence="1" id="KW-0732">Signal</keyword>
<evidence type="ECO:0000313" key="2">
    <source>
        <dbReference type="EMBL" id="CDP94747.1"/>
    </source>
</evidence>